<evidence type="ECO:0000259" key="4">
    <source>
        <dbReference type="Pfam" id="PF13458"/>
    </source>
</evidence>
<name>A0A8E1W2I0_9PSEU</name>
<dbReference type="InterPro" id="IPR028081">
    <property type="entry name" value="Leu-bd"/>
</dbReference>
<dbReference type="Pfam" id="PF13458">
    <property type="entry name" value="Peripla_BP_6"/>
    <property type="match status" value="1"/>
</dbReference>
<dbReference type="EMBL" id="JACJHR010000046">
    <property type="protein sequence ID" value="MBB2502944.1"/>
    <property type="molecule type" value="Genomic_DNA"/>
</dbReference>
<reference evidence="5 6" key="1">
    <citation type="submission" date="2020-08" db="EMBL/GenBank/DDBJ databases">
        <title>Amycolatopsis echigonensis JCM 21831.</title>
        <authorList>
            <person name="Tedsree N."/>
            <person name="Kuncharoen N."/>
            <person name="Likhitwitayawuid K."/>
            <person name="Tanasupawat S."/>
        </authorList>
    </citation>
    <scope>NUCLEOTIDE SEQUENCE [LARGE SCALE GENOMIC DNA]</scope>
    <source>
        <strain evidence="5 6">JCM 21831</strain>
    </source>
</reference>
<sequence>MPTRSRGPGPAIPVRSRPFAMLAAVAALATGCATAAGAQPVYTIGVITSQTGASSQLGLGELQGAQLAADAINARGGVNKRQIRLEVADDQSTPVQAVLQARRMIGTVDAIVGPSVSSTCNAITPLAESSRTVVYCLSPGIKPKPGSHVWSASVATSDLIQRTLQHWQAAGITDIAMLNSTDASGQEGLASFHTALTRLPGMHSVAEANFEPGAVSVTSQLQTIAAARPKALIVWCTGAAAAVALKGVTQLGLRIPVATTDGNLSYAFLKRVADYTPPELLIPATQDFWWEQSDRGGDARALEESYHRDFEARFGAKPDFGPGVGYDAVRVLADGLGANGGDPTSLKETLETRTNVVGVVGTYNFAPGNHRGLGLSDVAMVRVRDGSFEPTDRR</sequence>
<dbReference type="Proteomes" id="UP000550260">
    <property type="component" value="Unassembled WGS sequence"/>
</dbReference>
<dbReference type="InterPro" id="IPR028082">
    <property type="entry name" value="Peripla_BP_I"/>
</dbReference>
<organism evidence="5 6">
    <name type="scientific">Amycolatopsis echigonensis</name>
    <dbReference type="NCBI Taxonomy" id="2576905"/>
    <lineage>
        <taxon>Bacteria</taxon>
        <taxon>Bacillati</taxon>
        <taxon>Actinomycetota</taxon>
        <taxon>Actinomycetes</taxon>
        <taxon>Pseudonocardiales</taxon>
        <taxon>Pseudonocardiaceae</taxon>
        <taxon>Amycolatopsis</taxon>
    </lineage>
</organism>
<dbReference type="Gene3D" id="3.40.50.2300">
    <property type="match status" value="2"/>
</dbReference>
<dbReference type="InterPro" id="IPR051010">
    <property type="entry name" value="BCAA_transport"/>
</dbReference>
<proteinExistence type="inferred from homology"/>
<feature type="signal peptide" evidence="3">
    <location>
        <begin position="1"/>
        <end position="35"/>
    </location>
</feature>
<dbReference type="RefSeq" id="WP_183125526.1">
    <property type="nucleotide sequence ID" value="NZ_JACJHR010000046.1"/>
</dbReference>
<dbReference type="PROSITE" id="PS51257">
    <property type="entry name" value="PROKAR_LIPOPROTEIN"/>
    <property type="match status" value="1"/>
</dbReference>
<evidence type="ECO:0000313" key="6">
    <source>
        <dbReference type="Proteomes" id="UP000550260"/>
    </source>
</evidence>
<evidence type="ECO:0000256" key="3">
    <source>
        <dbReference type="SAM" id="SignalP"/>
    </source>
</evidence>
<feature type="chain" id="PRO_5034607977" evidence="3">
    <location>
        <begin position="36"/>
        <end position="394"/>
    </location>
</feature>
<dbReference type="AlphaFoldDB" id="A0A8E1W2I0"/>
<comment type="similarity">
    <text evidence="1">Belongs to the leucine-binding protein family.</text>
</comment>
<dbReference type="SUPFAM" id="SSF53822">
    <property type="entry name" value="Periplasmic binding protein-like I"/>
    <property type="match status" value="1"/>
</dbReference>
<protein>
    <submittedName>
        <fullName evidence="5">ABC transporter substrate-binding protein</fullName>
    </submittedName>
</protein>
<accession>A0A8E1W2I0</accession>
<gene>
    <name evidence="5" type="ORF">H5411_27890</name>
</gene>
<dbReference type="PANTHER" id="PTHR30483">
    <property type="entry name" value="LEUCINE-SPECIFIC-BINDING PROTEIN"/>
    <property type="match status" value="1"/>
</dbReference>
<feature type="domain" description="Leucine-binding protein" evidence="4">
    <location>
        <begin position="43"/>
        <end position="386"/>
    </location>
</feature>
<evidence type="ECO:0000256" key="1">
    <source>
        <dbReference type="ARBA" id="ARBA00010062"/>
    </source>
</evidence>
<evidence type="ECO:0000256" key="2">
    <source>
        <dbReference type="ARBA" id="ARBA00022729"/>
    </source>
</evidence>
<dbReference type="PANTHER" id="PTHR30483:SF38">
    <property type="entry name" value="BLR7848 PROTEIN"/>
    <property type="match status" value="1"/>
</dbReference>
<evidence type="ECO:0000313" key="5">
    <source>
        <dbReference type="EMBL" id="MBB2502944.1"/>
    </source>
</evidence>
<keyword evidence="2 3" id="KW-0732">Signal</keyword>
<comment type="caution">
    <text evidence="5">The sequence shown here is derived from an EMBL/GenBank/DDBJ whole genome shotgun (WGS) entry which is preliminary data.</text>
</comment>